<evidence type="ECO:0000256" key="1">
    <source>
        <dbReference type="SAM" id="SignalP"/>
    </source>
</evidence>
<sequence length="301" mass="35164">MFKFLLIISLISKIHSWTWYDYPPPRHSYYTCGVMYPSYVCDPDFLLKNDPRRAIVELVEDFKEKTKRPNSTIPCMREGLRLVVALAKDKIGPDDTSSEITNLCFSALRWTSSDSNCDSYLHGIELNSKGFSYCHLLQWEMILNNDKYQTLNSEGNQQLSDNNHFDVLRDYIIKLQMLYIHRFSIFDNPDASNEAVKISQSEIHQPLHEGQGERNGTKTLSQLSSDVEENNLKLFEMRELIGDYKAQQSSNNFYGKISTILISLSVLFLFYRILRFEHVLNHWKDMEKLRVLTPIEPVEKK</sequence>
<accession>A0A6V7V028</accession>
<organism evidence="2 3">
    <name type="scientific">Meloidogyne enterolobii</name>
    <name type="common">Root-knot nematode worm</name>
    <name type="synonym">Meloidogyne mayaguensis</name>
    <dbReference type="NCBI Taxonomy" id="390850"/>
    <lineage>
        <taxon>Eukaryota</taxon>
        <taxon>Metazoa</taxon>
        <taxon>Ecdysozoa</taxon>
        <taxon>Nematoda</taxon>
        <taxon>Chromadorea</taxon>
        <taxon>Rhabditida</taxon>
        <taxon>Tylenchina</taxon>
        <taxon>Tylenchomorpha</taxon>
        <taxon>Tylenchoidea</taxon>
        <taxon>Meloidogynidae</taxon>
        <taxon>Meloidogyninae</taxon>
        <taxon>Meloidogyne</taxon>
    </lineage>
</organism>
<dbReference type="GO" id="GO:0005892">
    <property type="term" value="C:acetylcholine-gated channel complex"/>
    <property type="evidence" value="ECO:0007669"/>
    <property type="project" value="InterPro"/>
</dbReference>
<dbReference type="Pfam" id="PF17175">
    <property type="entry name" value="MOLO1"/>
    <property type="match status" value="1"/>
</dbReference>
<dbReference type="OrthoDB" id="8062037at2759"/>
<evidence type="ECO:0000313" key="2">
    <source>
        <dbReference type="EMBL" id="CAD2168207.1"/>
    </source>
</evidence>
<name>A0A6V7V028_MELEN</name>
<dbReference type="PANTHER" id="PTHR33748:SF5">
    <property type="entry name" value="GROUND-LIKE DOMAIN-CONTAINING PROTEIN"/>
    <property type="match status" value="1"/>
</dbReference>
<reference evidence="2 3" key="1">
    <citation type="submission" date="2020-08" db="EMBL/GenBank/DDBJ databases">
        <authorList>
            <person name="Koutsovoulos G."/>
            <person name="Danchin GJ E."/>
        </authorList>
    </citation>
    <scope>NUCLEOTIDE SEQUENCE [LARGE SCALE GENOMIC DNA]</scope>
</reference>
<dbReference type="PANTHER" id="PTHR33748">
    <property type="entry name" value="PROTEIN CBG04600"/>
    <property type="match status" value="1"/>
</dbReference>
<protein>
    <submittedName>
        <fullName evidence="2">Uncharacterized protein</fullName>
    </submittedName>
</protein>
<keyword evidence="1" id="KW-0732">Signal</keyword>
<dbReference type="Proteomes" id="UP000580250">
    <property type="component" value="Unassembled WGS sequence"/>
</dbReference>
<comment type="caution">
    <text evidence="2">The sequence shown here is derived from an EMBL/GenBank/DDBJ whole genome shotgun (WGS) entry which is preliminary data.</text>
</comment>
<gene>
    <name evidence="2" type="ORF">MENT_LOCUS19555</name>
</gene>
<feature type="signal peptide" evidence="1">
    <location>
        <begin position="1"/>
        <end position="16"/>
    </location>
</feature>
<evidence type="ECO:0000313" key="3">
    <source>
        <dbReference type="Proteomes" id="UP000580250"/>
    </source>
</evidence>
<dbReference type="EMBL" id="CAJEWN010000137">
    <property type="protein sequence ID" value="CAD2168207.1"/>
    <property type="molecule type" value="Genomic_DNA"/>
</dbReference>
<proteinExistence type="predicted"/>
<feature type="chain" id="PRO_5028180971" evidence="1">
    <location>
        <begin position="17"/>
        <end position="301"/>
    </location>
</feature>
<dbReference type="AlphaFoldDB" id="A0A6V7V028"/>
<dbReference type="InterPro" id="IPR033438">
    <property type="entry name" value="MOLO1"/>
</dbReference>